<evidence type="ECO:0000259" key="1">
    <source>
        <dbReference type="PROSITE" id="PS50837"/>
    </source>
</evidence>
<evidence type="ECO:0000313" key="2">
    <source>
        <dbReference type="EMBL" id="EPR85743.1"/>
    </source>
</evidence>
<dbReference type="SUPFAM" id="SSF52540">
    <property type="entry name" value="P-loop containing nucleoside triphosphate hydrolases"/>
    <property type="match status" value="1"/>
</dbReference>
<dbReference type="AlphaFoldDB" id="S7YCM8"/>
<dbReference type="Gene3D" id="3.40.50.300">
    <property type="entry name" value="P-loop containing nucleotide triphosphate hydrolases"/>
    <property type="match status" value="1"/>
</dbReference>
<dbReference type="PATRIC" id="fig|1330047.3.peg.1840"/>
<dbReference type="Proteomes" id="UP000018420">
    <property type="component" value="Unassembled WGS sequence"/>
</dbReference>
<organism evidence="2 3">
    <name type="scientific">Acinetobacter junii CIP 107470 = MTCC 11364</name>
    <dbReference type="NCBI Taxonomy" id="1217666"/>
    <lineage>
        <taxon>Bacteria</taxon>
        <taxon>Pseudomonadati</taxon>
        <taxon>Pseudomonadota</taxon>
        <taxon>Gammaproteobacteria</taxon>
        <taxon>Moraxellales</taxon>
        <taxon>Moraxellaceae</taxon>
        <taxon>Acinetobacter</taxon>
    </lineage>
</organism>
<evidence type="ECO:0000313" key="3">
    <source>
        <dbReference type="Proteomes" id="UP000018420"/>
    </source>
</evidence>
<accession>S7YCM8</accession>
<proteinExistence type="predicted"/>
<dbReference type="EMBL" id="ASYZ01000093">
    <property type="protein sequence ID" value="EPR85743.1"/>
    <property type="molecule type" value="Genomic_DNA"/>
</dbReference>
<dbReference type="PANTHER" id="PTHR46844">
    <property type="entry name" value="SLR5058 PROTEIN"/>
    <property type="match status" value="1"/>
</dbReference>
<sequence>MAEVEKDLISKVSEKALDSILNNVLEIKTIFKDVMNYNKAKQNYLNKISSLQYVKTINEFEDSVSLYDFFVEPYVANLKDKEKFVVKDLKDIKSYKKILISGIVGQGKSILMRHLAINEVLNNRKIPLFFELRYLEKGQALDKAVKRLFNEWLDIKSSRTIEYILEKGLVTLFFDGFDEIHIDDMPKIVKDFELLERKYPNLNFVVSSRPEVVVEACTIFQNFQIQKLDSNSQRNIVKALVKDEKIENAIMNGIKKSTVEVRHALITPLMINLFVFIYKQEQILPESSKDFYERLFDLVLRKHDNTKIDFNRERASKLDNNMLLKTFQLISYMCCKKQVFAFDDNIFRRIVSKAIDINGLDCSVDDLIFDLTSVLCFIVKEGYLYAFIHKSIPEFFAAQFIKLHGESETLYKDIEENYDKYRNVCSYLREIDEYNFLNYFFKDILLNSYKVFERKDFINRSYFAKDLDVINIRIIFDDFIHEYFRKDLLDKLYDVIQKNNAKGFKDFKGFQLTISVRRLSESIDEQASHNDIGVQKGYYDSVIQDNTVHTKSNIGDIEDELVRLNYKKISSPNNKEKFSFILAFLNTYVSSMKDETLKINEIIARHRNDDYNF</sequence>
<dbReference type="PROSITE" id="PS50837">
    <property type="entry name" value="NACHT"/>
    <property type="match status" value="1"/>
</dbReference>
<feature type="domain" description="NACHT" evidence="1">
    <location>
        <begin position="96"/>
        <end position="210"/>
    </location>
</feature>
<comment type="caution">
    <text evidence="2">The sequence shown here is derived from an EMBL/GenBank/DDBJ whole genome shotgun (WGS) entry which is preliminary data.</text>
</comment>
<dbReference type="Pfam" id="PF05729">
    <property type="entry name" value="NACHT"/>
    <property type="match status" value="1"/>
</dbReference>
<dbReference type="InterPro" id="IPR007111">
    <property type="entry name" value="NACHT_NTPase"/>
</dbReference>
<gene>
    <name evidence="2" type="ORF">L292_3250</name>
</gene>
<dbReference type="InterPro" id="IPR027417">
    <property type="entry name" value="P-loop_NTPase"/>
</dbReference>
<reference evidence="2 3" key="1">
    <citation type="submission" date="2013-05" db="EMBL/GenBank/DDBJ databases">
        <title>Genome assembly of Acinetobacter junii MTCC 11364.</title>
        <authorList>
            <person name="Khatri I."/>
            <person name="Singh N.K."/>
            <person name="Subramanian S."/>
            <person name="Mayilraj S."/>
        </authorList>
    </citation>
    <scope>NUCLEOTIDE SEQUENCE [LARGE SCALE GENOMIC DNA]</scope>
    <source>
        <strain evidence="2 3">MTCC 11364</strain>
    </source>
</reference>
<protein>
    <recommendedName>
        <fullName evidence="1">NACHT domain-containing protein</fullName>
    </recommendedName>
</protein>
<dbReference type="RefSeq" id="WP_004909529.1">
    <property type="nucleotide sequence ID" value="NZ_ASYZ01000093.1"/>
</dbReference>
<name>S7YCM8_ACIJU</name>
<dbReference type="PANTHER" id="PTHR46844:SF1">
    <property type="entry name" value="SLR5058 PROTEIN"/>
    <property type="match status" value="1"/>
</dbReference>